<feature type="transmembrane region" description="Helical" evidence="1">
    <location>
        <begin position="6"/>
        <end position="22"/>
    </location>
</feature>
<dbReference type="Proteomes" id="UP001597118">
    <property type="component" value="Unassembled WGS sequence"/>
</dbReference>
<protein>
    <submittedName>
        <fullName evidence="2">Uncharacterized protein</fullName>
    </submittedName>
</protein>
<gene>
    <name evidence="2" type="ORF">ACFSAH_07665</name>
</gene>
<reference evidence="3" key="1">
    <citation type="journal article" date="2019" name="Int. J. Syst. Evol. Microbiol.">
        <title>The Global Catalogue of Microorganisms (GCM) 10K type strain sequencing project: providing services to taxonomists for standard genome sequencing and annotation.</title>
        <authorList>
            <consortium name="The Broad Institute Genomics Platform"/>
            <consortium name="The Broad Institute Genome Sequencing Center for Infectious Disease"/>
            <person name="Wu L."/>
            <person name="Ma J."/>
        </authorList>
    </citation>
    <scope>NUCLEOTIDE SEQUENCE [LARGE SCALE GENOMIC DNA]</scope>
    <source>
        <strain evidence="3">CCUG 53762</strain>
    </source>
</reference>
<keyword evidence="1" id="KW-0472">Membrane</keyword>
<keyword evidence="3" id="KW-1185">Reference proteome</keyword>
<sequence length="148" mass="17265">MENLFYIIAVIGYFLYQAYQNFQKEQEKARKRNPGKAPEVEVYPEEVVIEPFIGKSTKTIELKPDYKAEARELMVKDEREAMVYEKLDRVSLTGHFTHPIKQKAKKHVAVSKGIQRVTLEEEILPDNHIVDFDLKDAIIKEAILNKPY</sequence>
<evidence type="ECO:0000256" key="1">
    <source>
        <dbReference type="SAM" id="Phobius"/>
    </source>
</evidence>
<evidence type="ECO:0000313" key="2">
    <source>
        <dbReference type="EMBL" id="MFD1629747.1"/>
    </source>
</evidence>
<dbReference type="EMBL" id="JBHUDG010000007">
    <property type="protein sequence ID" value="MFD1629747.1"/>
    <property type="molecule type" value="Genomic_DNA"/>
</dbReference>
<proteinExistence type="predicted"/>
<accession>A0ABW4ICK9</accession>
<name>A0ABW4ICK9_9SPHI</name>
<keyword evidence="1" id="KW-0812">Transmembrane</keyword>
<comment type="caution">
    <text evidence="2">The sequence shown here is derived from an EMBL/GenBank/DDBJ whole genome shotgun (WGS) entry which is preliminary data.</text>
</comment>
<dbReference type="RefSeq" id="WP_379662128.1">
    <property type="nucleotide sequence ID" value="NZ_JBHUDG010000007.1"/>
</dbReference>
<evidence type="ECO:0000313" key="3">
    <source>
        <dbReference type="Proteomes" id="UP001597118"/>
    </source>
</evidence>
<organism evidence="2 3">
    <name type="scientific">Pseudopedobacter beijingensis</name>
    <dbReference type="NCBI Taxonomy" id="1207056"/>
    <lineage>
        <taxon>Bacteria</taxon>
        <taxon>Pseudomonadati</taxon>
        <taxon>Bacteroidota</taxon>
        <taxon>Sphingobacteriia</taxon>
        <taxon>Sphingobacteriales</taxon>
        <taxon>Sphingobacteriaceae</taxon>
        <taxon>Pseudopedobacter</taxon>
    </lineage>
</organism>
<keyword evidence="1" id="KW-1133">Transmembrane helix</keyword>